<keyword evidence="1" id="KW-0812">Transmembrane</keyword>
<dbReference type="PANTHER" id="PTHR37461:SF1">
    <property type="entry name" value="ANTI-SIGMA-K FACTOR RSKA"/>
    <property type="match status" value="1"/>
</dbReference>
<dbReference type="AlphaFoldDB" id="A0A9X1IKW0"/>
<dbReference type="GO" id="GO:0005886">
    <property type="term" value="C:plasma membrane"/>
    <property type="evidence" value="ECO:0007669"/>
    <property type="project" value="InterPro"/>
</dbReference>
<keyword evidence="1" id="KW-0472">Membrane</keyword>
<keyword evidence="4" id="KW-1185">Reference proteome</keyword>
<evidence type="ECO:0000256" key="1">
    <source>
        <dbReference type="SAM" id="Phobius"/>
    </source>
</evidence>
<dbReference type="EMBL" id="JAJATW010000002">
    <property type="protein sequence ID" value="MCB5160757.1"/>
    <property type="molecule type" value="Genomic_DNA"/>
</dbReference>
<dbReference type="InterPro" id="IPR051474">
    <property type="entry name" value="Anti-sigma-K/W_factor"/>
</dbReference>
<dbReference type="RefSeq" id="WP_226753140.1">
    <property type="nucleotide sequence ID" value="NZ_JAJATW010000002.1"/>
</dbReference>
<proteinExistence type="predicted"/>
<accession>A0A9X1IKW0</accession>
<evidence type="ECO:0000313" key="4">
    <source>
        <dbReference type="Proteomes" id="UP001139095"/>
    </source>
</evidence>
<dbReference type="GO" id="GO:0016989">
    <property type="term" value="F:sigma factor antagonist activity"/>
    <property type="evidence" value="ECO:0007669"/>
    <property type="project" value="TreeGrafter"/>
</dbReference>
<sequence length="254" mass="27825">MKNATDKERQILAAEFVLGTLDKNERHAVKVQRKQDAKLNKAIIDWQNHFSELNQYVDERTPRPDLLDCILTKIDQQNANEKSPLSKSQTVNAMSQDQVIIDLQAMRAKLKRWQFAALSSSAVAACLLVFVVLPSSPEQTNAPFIATFQSDDSQPAFIMSLDIATRQLTVRPITAQGQVGKTYQLWIKSDDIGPSPRSLGLLGDATGQVQKQIDYASGTLRHATFGISLEPAGGSPTGLPTGPAIHGKLYPTSL</sequence>
<comment type="caution">
    <text evidence="3">The sequence shown here is derived from an EMBL/GenBank/DDBJ whole genome shotgun (WGS) entry which is preliminary data.</text>
</comment>
<evidence type="ECO:0000259" key="2">
    <source>
        <dbReference type="Pfam" id="PF10099"/>
    </source>
</evidence>
<name>A0A9X1IKW0_9GAMM</name>
<dbReference type="GO" id="GO:0006417">
    <property type="term" value="P:regulation of translation"/>
    <property type="evidence" value="ECO:0007669"/>
    <property type="project" value="TreeGrafter"/>
</dbReference>
<dbReference type="Proteomes" id="UP001139095">
    <property type="component" value="Unassembled WGS sequence"/>
</dbReference>
<dbReference type="InterPro" id="IPR018764">
    <property type="entry name" value="RskA_C"/>
</dbReference>
<dbReference type="Pfam" id="PF10099">
    <property type="entry name" value="RskA_C"/>
    <property type="match status" value="1"/>
</dbReference>
<evidence type="ECO:0000313" key="3">
    <source>
        <dbReference type="EMBL" id="MCB5160757.1"/>
    </source>
</evidence>
<feature type="transmembrane region" description="Helical" evidence="1">
    <location>
        <begin position="115"/>
        <end position="133"/>
    </location>
</feature>
<gene>
    <name evidence="3" type="ORF">LG368_02440</name>
</gene>
<dbReference type="PANTHER" id="PTHR37461">
    <property type="entry name" value="ANTI-SIGMA-K FACTOR RSKA"/>
    <property type="match status" value="1"/>
</dbReference>
<feature type="domain" description="Anti-sigma K factor RskA C-terminal" evidence="2">
    <location>
        <begin position="122"/>
        <end position="243"/>
    </location>
</feature>
<organism evidence="3 4">
    <name type="scientific">Marinomonas algarum</name>
    <dbReference type="NCBI Taxonomy" id="2883105"/>
    <lineage>
        <taxon>Bacteria</taxon>
        <taxon>Pseudomonadati</taxon>
        <taxon>Pseudomonadota</taxon>
        <taxon>Gammaproteobacteria</taxon>
        <taxon>Oceanospirillales</taxon>
        <taxon>Oceanospirillaceae</taxon>
        <taxon>Marinomonas</taxon>
    </lineage>
</organism>
<protein>
    <submittedName>
        <fullName evidence="3">Anti-sigma factor</fullName>
    </submittedName>
</protein>
<reference evidence="3" key="1">
    <citation type="submission" date="2021-10" db="EMBL/GenBank/DDBJ databases">
        <title>Marinomonas pontica sp. nov., isolated from the Black Sea.</title>
        <authorList>
            <person name="Zhao L.-H."/>
            <person name="Xue J.-H."/>
        </authorList>
    </citation>
    <scope>NUCLEOTIDE SEQUENCE</scope>
    <source>
        <strain evidence="3">E8</strain>
    </source>
</reference>
<keyword evidence="1" id="KW-1133">Transmembrane helix</keyword>